<evidence type="ECO:0000259" key="5">
    <source>
        <dbReference type="Pfam" id="PF16363"/>
    </source>
</evidence>
<gene>
    <name evidence="6" type="ORF">S01H1_53445</name>
</gene>
<protein>
    <recommendedName>
        <fullName evidence="3">GDP-mannose 4,6-dehydratase</fullName>
        <ecNumber evidence="3">4.2.1.47</ecNumber>
    </recommendedName>
</protein>
<evidence type="ECO:0000256" key="2">
    <source>
        <dbReference type="ARBA" id="ARBA00009263"/>
    </source>
</evidence>
<evidence type="ECO:0000313" key="6">
    <source>
        <dbReference type="EMBL" id="GAG24211.1"/>
    </source>
</evidence>
<dbReference type="GO" id="GO:0042351">
    <property type="term" value="P:'de novo' GDP-L-fucose biosynthetic process"/>
    <property type="evidence" value="ECO:0007669"/>
    <property type="project" value="TreeGrafter"/>
</dbReference>
<comment type="caution">
    <text evidence="6">The sequence shown here is derived from an EMBL/GenBank/DDBJ whole genome shotgun (WGS) entry which is preliminary data.</text>
</comment>
<dbReference type="Gene3D" id="3.40.50.720">
    <property type="entry name" value="NAD(P)-binding Rossmann-like Domain"/>
    <property type="match status" value="1"/>
</dbReference>
<dbReference type="GO" id="GO:0008446">
    <property type="term" value="F:GDP-mannose 4,6-dehydratase activity"/>
    <property type="evidence" value="ECO:0007669"/>
    <property type="project" value="UniProtKB-EC"/>
</dbReference>
<proteinExistence type="inferred from homology"/>
<dbReference type="InterPro" id="IPR016040">
    <property type="entry name" value="NAD(P)-bd_dom"/>
</dbReference>
<dbReference type="PANTHER" id="PTHR43715:SF1">
    <property type="entry name" value="GDP-MANNOSE 4,6 DEHYDRATASE"/>
    <property type="match status" value="1"/>
</dbReference>
<organism evidence="6">
    <name type="scientific">marine sediment metagenome</name>
    <dbReference type="NCBI Taxonomy" id="412755"/>
    <lineage>
        <taxon>unclassified sequences</taxon>
        <taxon>metagenomes</taxon>
        <taxon>ecological metagenomes</taxon>
    </lineage>
</organism>
<dbReference type="EC" id="4.2.1.47" evidence="3"/>
<feature type="domain" description="NAD(P)-binding" evidence="5">
    <location>
        <begin position="2"/>
        <end position="53"/>
    </location>
</feature>
<evidence type="ECO:0000256" key="3">
    <source>
        <dbReference type="ARBA" id="ARBA00011989"/>
    </source>
</evidence>
<dbReference type="Pfam" id="PF16363">
    <property type="entry name" value="GDP_Man_Dehyd"/>
    <property type="match status" value="1"/>
</dbReference>
<reference evidence="6" key="1">
    <citation type="journal article" date="2014" name="Front. Microbiol.">
        <title>High frequency of phylogenetically diverse reductive dehalogenase-homologous genes in deep subseafloor sedimentary metagenomes.</title>
        <authorList>
            <person name="Kawai M."/>
            <person name="Futagami T."/>
            <person name="Toyoda A."/>
            <person name="Takaki Y."/>
            <person name="Nishi S."/>
            <person name="Hori S."/>
            <person name="Arai W."/>
            <person name="Tsubouchi T."/>
            <person name="Morono Y."/>
            <person name="Uchiyama I."/>
            <person name="Ito T."/>
            <person name="Fujiyama A."/>
            <person name="Inagaki F."/>
            <person name="Takami H."/>
        </authorList>
    </citation>
    <scope>NUCLEOTIDE SEQUENCE</scope>
    <source>
        <strain evidence="6">Expedition CK06-06</strain>
    </source>
</reference>
<evidence type="ECO:0000256" key="1">
    <source>
        <dbReference type="ARBA" id="ARBA00001937"/>
    </source>
</evidence>
<comment type="similarity">
    <text evidence="2">Belongs to the NAD(P)-dependent epimerase/dehydratase family. GDP-mannose 4,6-dehydratase subfamily.</text>
</comment>
<dbReference type="AlphaFoldDB" id="X0XGZ0"/>
<comment type="cofactor">
    <cofactor evidence="1">
        <name>NADP(+)</name>
        <dbReference type="ChEBI" id="CHEBI:58349"/>
    </cofactor>
</comment>
<name>X0XGZ0_9ZZZZ</name>
<sequence length="57" mass="6540">MYKDPHEQPPLRLIYVDLTDGGNLSTIMNEIKPDEVYNLGAQSHVRVSFDAPTIQRR</sequence>
<evidence type="ECO:0000256" key="4">
    <source>
        <dbReference type="ARBA" id="ARBA00023239"/>
    </source>
</evidence>
<dbReference type="InterPro" id="IPR036291">
    <property type="entry name" value="NAD(P)-bd_dom_sf"/>
</dbReference>
<keyword evidence="4" id="KW-0456">Lyase</keyword>
<dbReference type="SUPFAM" id="SSF51735">
    <property type="entry name" value="NAD(P)-binding Rossmann-fold domains"/>
    <property type="match status" value="1"/>
</dbReference>
<dbReference type="EMBL" id="BARS01034609">
    <property type="protein sequence ID" value="GAG24211.1"/>
    <property type="molecule type" value="Genomic_DNA"/>
</dbReference>
<dbReference type="InterPro" id="IPR006368">
    <property type="entry name" value="GDP_Man_deHydtase"/>
</dbReference>
<dbReference type="PANTHER" id="PTHR43715">
    <property type="entry name" value="GDP-MANNOSE 4,6-DEHYDRATASE"/>
    <property type="match status" value="1"/>
</dbReference>
<accession>X0XGZ0</accession>